<dbReference type="SUPFAM" id="SSF50814">
    <property type="entry name" value="Lipocalins"/>
    <property type="match status" value="1"/>
</dbReference>
<accession>A0A224YCD6</accession>
<evidence type="ECO:0000256" key="1">
    <source>
        <dbReference type="SAM" id="SignalP"/>
    </source>
</evidence>
<sequence>MLTFTAVLSILGAGAVSVAIKGAPSHCKENDDGWAFMTDSSAMFMTERNFNTDPQNRDLTKCVSARTVKKDEETHIFRQMITYYNTTSRKWITFPKVFTAKAWGTGSKEINYFTAPGPNGIPLTYLVLHVEVDCLVAKLLYRSNAKLRACEVWVRKSYFDHSKSSKCCDHFYHISCDKTVQTFYKKKLCSRKEKTKKD</sequence>
<dbReference type="Gene3D" id="2.40.128.20">
    <property type="match status" value="1"/>
</dbReference>
<reference evidence="2" key="1">
    <citation type="journal article" date="2017" name="Parasit. Vectors">
        <title>Sialotranscriptomics of Rhipicephalus zambeziensis reveals intricate expression profiles of secretory proteins and suggests tight temporal transcriptional regulation during blood-feeding.</title>
        <authorList>
            <person name="de Castro M.H."/>
            <person name="de Klerk D."/>
            <person name="Pienaar R."/>
            <person name="Rees D.J.G."/>
            <person name="Mans B.J."/>
        </authorList>
    </citation>
    <scope>NUCLEOTIDE SEQUENCE</scope>
    <source>
        <tissue evidence="2">Salivary glands</tissue>
    </source>
</reference>
<dbReference type="AlphaFoldDB" id="A0A224YCD6"/>
<dbReference type="Pfam" id="PF02098">
    <property type="entry name" value="His_binding"/>
    <property type="match status" value="1"/>
</dbReference>
<proteinExistence type="predicted"/>
<feature type="chain" id="PRO_5013030769" evidence="1">
    <location>
        <begin position="18"/>
        <end position="198"/>
    </location>
</feature>
<dbReference type="GO" id="GO:0043176">
    <property type="term" value="F:amine binding"/>
    <property type="evidence" value="ECO:0007669"/>
    <property type="project" value="InterPro"/>
</dbReference>
<dbReference type="InterPro" id="IPR012674">
    <property type="entry name" value="Calycin"/>
</dbReference>
<organism evidence="2">
    <name type="scientific">Rhipicephalus zambeziensis</name>
    <dbReference type="NCBI Taxonomy" id="60191"/>
    <lineage>
        <taxon>Eukaryota</taxon>
        <taxon>Metazoa</taxon>
        <taxon>Ecdysozoa</taxon>
        <taxon>Arthropoda</taxon>
        <taxon>Chelicerata</taxon>
        <taxon>Arachnida</taxon>
        <taxon>Acari</taxon>
        <taxon>Parasitiformes</taxon>
        <taxon>Ixodida</taxon>
        <taxon>Ixodoidea</taxon>
        <taxon>Ixodidae</taxon>
        <taxon>Rhipicephalinae</taxon>
        <taxon>Rhipicephalus</taxon>
        <taxon>Rhipicephalus</taxon>
    </lineage>
</organism>
<dbReference type="GO" id="GO:0030682">
    <property type="term" value="P:symbiont-mediated perturbation of host defenses"/>
    <property type="evidence" value="ECO:0007669"/>
    <property type="project" value="InterPro"/>
</dbReference>
<evidence type="ECO:0000313" key="2">
    <source>
        <dbReference type="EMBL" id="MAA15376.1"/>
    </source>
</evidence>
<dbReference type="InterPro" id="IPR002970">
    <property type="entry name" value="Tick_his-bd"/>
</dbReference>
<dbReference type="EMBL" id="GFPF01004230">
    <property type="protein sequence ID" value="MAA15376.1"/>
    <property type="molecule type" value="Transcribed_RNA"/>
</dbReference>
<protein>
    <submittedName>
        <fullName evidence="2">Lipocalin</fullName>
    </submittedName>
</protein>
<feature type="signal peptide" evidence="1">
    <location>
        <begin position="1"/>
        <end position="17"/>
    </location>
</feature>
<keyword evidence="1" id="KW-0732">Signal</keyword>
<name>A0A224YCD6_9ACAR</name>